<keyword evidence="2" id="KW-1185">Reference proteome</keyword>
<evidence type="ECO:0000313" key="2">
    <source>
        <dbReference type="Proteomes" id="UP000218231"/>
    </source>
</evidence>
<dbReference type="EMBL" id="LIAE01009349">
    <property type="protein sequence ID" value="PAV70150.1"/>
    <property type="molecule type" value="Genomic_DNA"/>
</dbReference>
<accession>A0A2A2K8A9</accession>
<comment type="caution">
    <text evidence="1">The sequence shown here is derived from an EMBL/GenBank/DDBJ whole genome shotgun (WGS) entry which is preliminary data.</text>
</comment>
<evidence type="ECO:0000313" key="1">
    <source>
        <dbReference type="EMBL" id="PAV70150.1"/>
    </source>
</evidence>
<protein>
    <submittedName>
        <fullName evidence="1">Uncharacterized protein</fullName>
    </submittedName>
</protein>
<proteinExistence type="predicted"/>
<name>A0A2A2K8A9_9BILA</name>
<gene>
    <name evidence="1" type="ORF">WR25_21420</name>
</gene>
<dbReference type="Proteomes" id="UP000218231">
    <property type="component" value="Unassembled WGS sequence"/>
</dbReference>
<reference evidence="1 2" key="1">
    <citation type="journal article" date="2017" name="Curr. Biol.">
        <title>Genome architecture and evolution of a unichromosomal asexual nematode.</title>
        <authorList>
            <person name="Fradin H."/>
            <person name="Zegar C."/>
            <person name="Gutwein M."/>
            <person name="Lucas J."/>
            <person name="Kovtun M."/>
            <person name="Corcoran D."/>
            <person name="Baugh L.R."/>
            <person name="Kiontke K."/>
            <person name="Gunsalus K."/>
            <person name="Fitch D.H."/>
            <person name="Piano F."/>
        </authorList>
    </citation>
    <scope>NUCLEOTIDE SEQUENCE [LARGE SCALE GENOMIC DNA]</scope>
    <source>
        <strain evidence="1">PF1309</strain>
    </source>
</reference>
<dbReference type="AlphaFoldDB" id="A0A2A2K8A9"/>
<sequence>MRVSAHDDQIGRQGLGLHQQLLADRHLRLIDVRLGLDAMTRQVGNQVVGSRRVGARGREGQDVHRLGARDERQRGGDRVCRLDAAVPGDRDRPGEVGCEVAGHDQHGAAGRLQRRFQERGGRKIFVLARRASEDHEIMGQRRSADDRVVISILHTQRDRRVGIAGWPHFPQKLTDLGFAALGSSVQMLDQLIPAGRQRIVTVDG</sequence>
<organism evidence="1 2">
    <name type="scientific">Diploscapter pachys</name>
    <dbReference type="NCBI Taxonomy" id="2018661"/>
    <lineage>
        <taxon>Eukaryota</taxon>
        <taxon>Metazoa</taxon>
        <taxon>Ecdysozoa</taxon>
        <taxon>Nematoda</taxon>
        <taxon>Chromadorea</taxon>
        <taxon>Rhabditida</taxon>
        <taxon>Rhabditina</taxon>
        <taxon>Rhabditomorpha</taxon>
        <taxon>Rhabditoidea</taxon>
        <taxon>Rhabditidae</taxon>
        <taxon>Diploscapter</taxon>
    </lineage>
</organism>